<accession>A0ABQ9MTG4</accession>
<dbReference type="SMART" id="SM00256">
    <property type="entry name" value="FBOX"/>
    <property type="match status" value="1"/>
</dbReference>
<name>A0ABQ9MTG4_HEVBR</name>
<protein>
    <recommendedName>
        <fullName evidence="2">F-box domain-containing protein</fullName>
    </recommendedName>
</protein>
<dbReference type="Pfam" id="PF00646">
    <property type="entry name" value="F-box"/>
    <property type="match status" value="1"/>
</dbReference>
<dbReference type="InterPro" id="IPR053781">
    <property type="entry name" value="F-box_AtFBL13-like"/>
</dbReference>
<dbReference type="Pfam" id="PF24758">
    <property type="entry name" value="LRR_At5g56370"/>
    <property type="match status" value="1"/>
</dbReference>
<dbReference type="PANTHER" id="PTHR31293">
    <property type="entry name" value="RNI-LIKE SUPERFAMILY PROTEIN"/>
    <property type="match status" value="1"/>
</dbReference>
<dbReference type="PANTHER" id="PTHR31293:SF12">
    <property type="entry name" value="RNI-LIKE SUPERFAMILY PROTEIN"/>
    <property type="match status" value="1"/>
</dbReference>
<keyword evidence="1" id="KW-0732">Signal</keyword>
<dbReference type="SUPFAM" id="SSF81383">
    <property type="entry name" value="F-box domain"/>
    <property type="match status" value="1"/>
</dbReference>
<dbReference type="InterPro" id="IPR055411">
    <property type="entry name" value="LRR_FXL15/At3g58940/PEG3-like"/>
</dbReference>
<dbReference type="CDD" id="cd22160">
    <property type="entry name" value="F-box_AtFBL13-like"/>
    <property type="match status" value="1"/>
</dbReference>
<dbReference type="InterPro" id="IPR001810">
    <property type="entry name" value="F-box_dom"/>
</dbReference>
<dbReference type="InterPro" id="IPR032675">
    <property type="entry name" value="LRR_dom_sf"/>
</dbReference>
<dbReference type="Proteomes" id="UP001174677">
    <property type="component" value="Chromosome 4"/>
</dbReference>
<dbReference type="InterPro" id="IPR055294">
    <property type="entry name" value="FBL60-like"/>
</dbReference>
<organism evidence="3 4">
    <name type="scientific">Hevea brasiliensis</name>
    <name type="common">Para rubber tree</name>
    <name type="synonym">Siphonia brasiliensis</name>
    <dbReference type="NCBI Taxonomy" id="3981"/>
    <lineage>
        <taxon>Eukaryota</taxon>
        <taxon>Viridiplantae</taxon>
        <taxon>Streptophyta</taxon>
        <taxon>Embryophyta</taxon>
        <taxon>Tracheophyta</taxon>
        <taxon>Spermatophyta</taxon>
        <taxon>Magnoliopsida</taxon>
        <taxon>eudicotyledons</taxon>
        <taxon>Gunneridae</taxon>
        <taxon>Pentapetalae</taxon>
        <taxon>rosids</taxon>
        <taxon>fabids</taxon>
        <taxon>Malpighiales</taxon>
        <taxon>Euphorbiaceae</taxon>
        <taxon>Crotonoideae</taxon>
        <taxon>Micrandreae</taxon>
        <taxon>Hevea</taxon>
    </lineage>
</organism>
<sequence>MNNNNQDMFSMLSSHLLVLIVSYLPLKEAARTSILSKQWRDIWRQTTNLEFHEKSFVNLKETNENQRIQRSSFFDFIRRLLASYPKKDIQKFSLACSKPKDFLIDIQNFVIFAISRNVRELELDFSDPTWKEVDDLDNHPAIVELPSQVYQHVGLETLKLFSCNFDASRLNNFPNLKRVSLGWLEINVVSFKALLLRFPLLESFNLKKVASLRDLFVYQNSSLKNLVLDKCNFINDFLWIEGPKLRLLKNQLLNQSNMLEVDIDFGMKPKFDKVIGSLVHNFLLELYAVKVLIVCSVLFYVFFSTYKEPFGLQAPLNLRHLILKIAMHPNEFYGIKFMLMSCPHLETLTSGIGPAKIFPNYKHPLELSSSEFWTKNVRVKKCIHRTLKAVNVKGFKGILNELYILRYIICYGRKLRQVNLYISNEEDDNEEIRKRYMAIVHYLKQFKSSSQNLQISIF</sequence>
<comment type="caution">
    <text evidence="3">The sequence shown here is derived from an EMBL/GenBank/DDBJ whole genome shotgun (WGS) entry which is preliminary data.</text>
</comment>
<gene>
    <name evidence="3" type="ORF">P3X46_006674</name>
</gene>
<dbReference type="SUPFAM" id="SSF52047">
    <property type="entry name" value="RNI-like"/>
    <property type="match status" value="1"/>
</dbReference>
<feature type="chain" id="PRO_5045083872" description="F-box domain-containing protein" evidence="1">
    <location>
        <begin position="30"/>
        <end position="458"/>
    </location>
</feature>
<proteinExistence type="predicted"/>
<reference evidence="3" key="1">
    <citation type="journal article" date="2023" name="Plant Biotechnol. J.">
        <title>Chromosome-level wild Hevea brasiliensis genome provides new tools for genomic-assisted breeding and valuable loci to elevate rubber yield.</title>
        <authorList>
            <person name="Cheng H."/>
            <person name="Song X."/>
            <person name="Hu Y."/>
            <person name="Wu T."/>
            <person name="Yang Q."/>
            <person name="An Z."/>
            <person name="Feng S."/>
            <person name="Deng Z."/>
            <person name="Wu W."/>
            <person name="Zeng X."/>
            <person name="Tu M."/>
            <person name="Wang X."/>
            <person name="Huang H."/>
        </authorList>
    </citation>
    <scope>NUCLEOTIDE SEQUENCE</scope>
    <source>
        <strain evidence="3">MT/VB/25A 57/8</strain>
    </source>
</reference>
<evidence type="ECO:0000313" key="3">
    <source>
        <dbReference type="EMBL" id="KAJ9182712.1"/>
    </source>
</evidence>
<evidence type="ECO:0000259" key="2">
    <source>
        <dbReference type="SMART" id="SM00256"/>
    </source>
</evidence>
<evidence type="ECO:0000256" key="1">
    <source>
        <dbReference type="SAM" id="SignalP"/>
    </source>
</evidence>
<keyword evidence="4" id="KW-1185">Reference proteome</keyword>
<feature type="signal peptide" evidence="1">
    <location>
        <begin position="1"/>
        <end position="29"/>
    </location>
</feature>
<dbReference type="Gene3D" id="3.80.10.10">
    <property type="entry name" value="Ribonuclease Inhibitor"/>
    <property type="match status" value="1"/>
</dbReference>
<dbReference type="EMBL" id="JARPOI010000004">
    <property type="protein sequence ID" value="KAJ9182712.1"/>
    <property type="molecule type" value="Genomic_DNA"/>
</dbReference>
<feature type="domain" description="F-box" evidence="2">
    <location>
        <begin position="12"/>
        <end position="52"/>
    </location>
</feature>
<dbReference type="InterPro" id="IPR036047">
    <property type="entry name" value="F-box-like_dom_sf"/>
</dbReference>
<evidence type="ECO:0000313" key="4">
    <source>
        <dbReference type="Proteomes" id="UP001174677"/>
    </source>
</evidence>